<evidence type="ECO:0000256" key="4">
    <source>
        <dbReference type="SAM" id="MobiDB-lite"/>
    </source>
</evidence>
<comment type="similarity">
    <text evidence="2 3">Belongs to the YPI1 family.</text>
</comment>
<feature type="region of interest" description="Disordered" evidence="4">
    <location>
        <begin position="1"/>
        <end position="179"/>
    </location>
</feature>
<dbReference type="PANTHER" id="PTHR20835:SF0">
    <property type="entry name" value="E3 UBIQUITIN-PROTEIN LIGASE PPP1R11"/>
    <property type="match status" value="1"/>
</dbReference>
<comment type="caution">
    <text evidence="5">The sequence shown here is derived from an EMBL/GenBank/DDBJ whole genome shotgun (WGS) entry which is preliminary data.</text>
</comment>
<organism evidence="5 6">
    <name type="scientific">Ceratocystis pirilliformis</name>
    <dbReference type="NCBI Taxonomy" id="259994"/>
    <lineage>
        <taxon>Eukaryota</taxon>
        <taxon>Fungi</taxon>
        <taxon>Dikarya</taxon>
        <taxon>Ascomycota</taxon>
        <taxon>Pezizomycotina</taxon>
        <taxon>Sordariomycetes</taxon>
        <taxon>Hypocreomycetidae</taxon>
        <taxon>Microascales</taxon>
        <taxon>Ceratocystidaceae</taxon>
        <taxon>Ceratocystis</taxon>
    </lineage>
</organism>
<comment type="function">
    <text evidence="1 3">Regulator of type 1 phosphatases which maintains protein phosphatase activity under strict control.</text>
</comment>
<gene>
    <name evidence="5" type="primary">YPI1</name>
    <name evidence="5" type="ORF">Cpir12675_004757</name>
</gene>
<evidence type="ECO:0000313" key="6">
    <source>
        <dbReference type="Proteomes" id="UP001583280"/>
    </source>
</evidence>
<feature type="compositionally biased region" description="Polar residues" evidence="4">
    <location>
        <begin position="1"/>
        <end position="16"/>
    </location>
</feature>
<dbReference type="Pfam" id="PF07491">
    <property type="entry name" value="PPI_Ypi1"/>
    <property type="match status" value="1"/>
</dbReference>
<evidence type="ECO:0000256" key="1">
    <source>
        <dbReference type="ARBA" id="ARBA00003401"/>
    </source>
</evidence>
<evidence type="ECO:0000256" key="3">
    <source>
        <dbReference type="RuleBase" id="RU367162"/>
    </source>
</evidence>
<feature type="compositionally biased region" description="Basic and acidic residues" evidence="4">
    <location>
        <begin position="133"/>
        <end position="153"/>
    </location>
</feature>
<evidence type="ECO:0000256" key="2">
    <source>
        <dbReference type="ARBA" id="ARBA00005605"/>
    </source>
</evidence>
<keyword evidence="6" id="KW-1185">Reference proteome</keyword>
<dbReference type="Proteomes" id="UP001583280">
    <property type="component" value="Unassembled WGS sequence"/>
</dbReference>
<feature type="compositionally biased region" description="Basic residues" evidence="4">
    <location>
        <begin position="123"/>
        <end position="132"/>
    </location>
</feature>
<proteinExistence type="inferred from homology"/>
<feature type="compositionally biased region" description="Low complexity" evidence="4">
    <location>
        <begin position="19"/>
        <end position="31"/>
    </location>
</feature>
<comment type="subcellular location">
    <subcellularLocation>
        <location evidence="3">Nucleus</location>
    </subcellularLocation>
</comment>
<dbReference type="EMBL" id="JAWDJO010000142">
    <property type="protein sequence ID" value="KAL1891926.1"/>
    <property type="molecule type" value="Genomic_DNA"/>
</dbReference>
<evidence type="ECO:0000313" key="5">
    <source>
        <dbReference type="EMBL" id="KAL1891926.1"/>
    </source>
</evidence>
<name>A0ABR3YVL5_9PEZI</name>
<sequence>MSASRHSNPSQYASHGSRTHTITTSDSSTSSPIRAVPSSSVPVPERHAPAILRLRGAPPAESRSVQWAEDVVDNEHLNRKKSKICCIYHRPRGIDESSSSESSSSDSDSNSESDSNFNDAHRPRGRDHRAHKHSDDCNHRGEKGNGDKKDKGKAPRKPSPNAYERQPKPHNLKGLPRKS</sequence>
<feature type="compositionally biased region" description="Basic residues" evidence="4">
    <location>
        <begin position="168"/>
        <end position="179"/>
    </location>
</feature>
<keyword evidence="3" id="KW-0539">Nucleus</keyword>
<dbReference type="PANTHER" id="PTHR20835">
    <property type="entry name" value="E3 UBIQUITIN-PROTEIN LIGASE PPP1R11-RELATED"/>
    <property type="match status" value="1"/>
</dbReference>
<accession>A0ABR3YVL5</accession>
<protein>
    <recommendedName>
        <fullName evidence="3">Type 1 phosphatases regulator</fullName>
    </recommendedName>
</protein>
<feature type="compositionally biased region" description="Low complexity" evidence="4">
    <location>
        <begin position="96"/>
        <end position="118"/>
    </location>
</feature>
<reference evidence="5 6" key="1">
    <citation type="journal article" date="2024" name="IMA Fungus">
        <title>IMA Genome - F19 : A genome assembly and annotation guide to empower mycologists, including annotated draft genome sequences of Ceratocystis pirilliformis, Diaporthe australafricana, Fusarium ophioides, Paecilomyces lecythidis, and Sporothrix stenoceras.</title>
        <authorList>
            <person name="Aylward J."/>
            <person name="Wilson A.M."/>
            <person name="Visagie C.M."/>
            <person name="Spraker J."/>
            <person name="Barnes I."/>
            <person name="Buitendag C."/>
            <person name="Ceriani C."/>
            <person name="Del Mar Angel L."/>
            <person name="du Plessis D."/>
            <person name="Fuchs T."/>
            <person name="Gasser K."/>
            <person name="Kramer D."/>
            <person name="Li W."/>
            <person name="Munsamy K."/>
            <person name="Piso A."/>
            <person name="Price J.L."/>
            <person name="Sonnekus B."/>
            <person name="Thomas C."/>
            <person name="van der Nest A."/>
            <person name="van Dijk A."/>
            <person name="van Heerden A."/>
            <person name="van Vuuren N."/>
            <person name="Yilmaz N."/>
            <person name="Duong T.A."/>
            <person name="van der Merwe N.A."/>
            <person name="Wingfield M.J."/>
            <person name="Wingfield B.D."/>
        </authorList>
    </citation>
    <scope>NUCLEOTIDE SEQUENCE [LARGE SCALE GENOMIC DNA]</scope>
    <source>
        <strain evidence="5 6">CMW 12675</strain>
    </source>
</reference>
<dbReference type="InterPro" id="IPR011107">
    <property type="entry name" value="PPI_Ypi1"/>
</dbReference>